<sequence>MSTSRLFSLFVLAMLASTLTGCSLAGDLLKGGIWIGAIGVFLVVALVWWLVSKMGGGGNSGTGTV</sequence>
<evidence type="ECO:0000256" key="1">
    <source>
        <dbReference type="SAM" id="Phobius"/>
    </source>
</evidence>
<keyword evidence="3" id="KW-1185">Reference proteome</keyword>
<proteinExistence type="predicted"/>
<dbReference type="Proteomes" id="UP000441336">
    <property type="component" value="Unassembled WGS sequence"/>
</dbReference>
<comment type="caution">
    <text evidence="2">The sequence shown here is derived from an EMBL/GenBank/DDBJ whole genome shotgun (WGS) entry which is preliminary data.</text>
</comment>
<keyword evidence="1" id="KW-0472">Membrane</keyword>
<dbReference type="RefSeq" id="WP_157563866.1">
    <property type="nucleotide sequence ID" value="NZ_WQKZ01000002.1"/>
</dbReference>
<reference evidence="2 3" key="1">
    <citation type="submission" date="2019-12" db="EMBL/GenBank/DDBJ databases">
        <title>Hymenobacter sp. HMF4947 Genome sequencing and assembly.</title>
        <authorList>
            <person name="Kang H."/>
            <person name="Cha I."/>
            <person name="Kim H."/>
            <person name="Joh K."/>
        </authorList>
    </citation>
    <scope>NUCLEOTIDE SEQUENCE [LARGE SCALE GENOMIC DNA]</scope>
    <source>
        <strain evidence="2 3">HMF4947</strain>
    </source>
</reference>
<name>A0A7K1TCS5_9BACT</name>
<evidence type="ECO:0008006" key="4">
    <source>
        <dbReference type="Google" id="ProtNLM"/>
    </source>
</evidence>
<organism evidence="2 3">
    <name type="scientific">Hymenobacter ginkgonis</name>
    <dbReference type="NCBI Taxonomy" id="2682976"/>
    <lineage>
        <taxon>Bacteria</taxon>
        <taxon>Pseudomonadati</taxon>
        <taxon>Bacteroidota</taxon>
        <taxon>Cytophagia</taxon>
        <taxon>Cytophagales</taxon>
        <taxon>Hymenobacteraceae</taxon>
        <taxon>Hymenobacter</taxon>
    </lineage>
</organism>
<gene>
    <name evidence="2" type="ORF">GO988_07700</name>
</gene>
<feature type="transmembrane region" description="Helical" evidence="1">
    <location>
        <begin position="31"/>
        <end position="51"/>
    </location>
</feature>
<dbReference type="AlphaFoldDB" id="A0A7K1TCS5"/>
<evidence type="ECO:0000313" key="3">
    <source>
        <dbReference type="Proteomes" id="UP000441336"/>
    </source>
</evidence>
<keyword evidence="1" id="KW-0812">Transmembrane</keyword>
<protein>
    <recommendedName>
        <fullName evidence="4">Phosphatidate cytidylyltransferase</fullName>
    </recommendedName>
</protein>
<evidence type="ECO:0000313" key="2">
    <source>
        <dbReference type="EMBL" id="MVN76206.1"/>
    </source>
</evidence>
<dbReference type="PROSITE" id="PS51257">
    <property type="entry name" value="PROKAR_LIPOPROTEIN"/>
    <property type="match status" value="1"/>
</dbReference>
<dbReference type="EMBL" id="WQKZ01000002">
    <property type="protein sequence ID" value="MVN76206.1"/>
    <property type="molecule type" value="Genomic_DNA"/>
</dbReference>
<accession>A0A7K1TCS5</accession>
<keyword evidence="1" id="KW-1133">Transmembrane helix</keyword>